<accession>A0A382JQK8</accession>
<feature type="non-terminal residue" evidence="1">
    <location>
        <position position="1"/>
    </location>
</feature>
<dbReference type="AlphaFoldDB" id="A0A382JQK8"/>
<proteinExistence type="predicted"/>
<dbReference type="EMBL" id="UINC01075607">
    <property type="protein sequence ID" value="SVC13955.1"/>
    <property type="molecule type" value="Genomic_DNA"/>
</dbReference>
<organism evidence="1">
    <name type="scientific">marine metagenome</name>
    <dbReference type="NCBI Taxonomy" id="408172"/>
    <lineage>
        <taxon>unclassified sequences</taxon>
        <taxon>metagenomes</taxon>
        <taxon>ecological metagenomes</taxon>
    </lineage>
</organism>
<sequence>PSGFKSAELTKYFELQEEQETSIVYI</sequence>
<name>A0A382JQK8_9ZZZZ</name>
<reference evidence="1" key="1">
    <citation type="submission" date="2018-05" db="EMBL/GenBank/DDBJ databases">
        <authorList>
            <person name="Lanie J.A."/>
            <person name="Ng W.-L."/>
            <person name="Kazmierczak K.M."/>
            <person name="Andrzejewski T.M."/>
            <person name="Davidsen T.M."/>
            <person name="Wayne K.J."/>
            <person name="Tettelin H."/>
            <person name="Glass J.I."/>
            <person name="Rusch D."/>
            <person name="Podicherti R."/>
            <person name="Tsui H.-C.T."/>
            <person name="Winkler M.E."/>
        </authorList>
    </citation>
    <scope>NUCLEOTIDE SEQUENCE</scope>
</reference>
<protein>
    <submittedName>
        <fullName evidence="1">Uncharacterized protein</fullName>
    </submittedName>
</protein>
<evidence type="ECO:0000313" key="1">
    <source>
        <dbReference type="EMBL" id="SVC13955.1"/>
    </source>
</evidence>
<gene>
    <name evidence="1" type="ORF">METZ01_LOCUS266809</name>
</gene>